<comment type="subcellular location">
    <subcellularLocation>
        <location evidence="1">Cell membrane</location>
        <topology evidence="1">Multi-pass membrane protein</topology>
    </subcellularLocation>
</comment>
<accession>A0AA43ZH89</accession>
<feature type="transmembrane region" description="Helical" evidence="7">
    <location>
        <begin position="158"/>
        <end position="182"/>
    </location>
</feature>
<dbReference type="PANTHER" id="PTHR30250">
    <property type="entry name" value="PST FAMILY PREDICTED COLANIC ACID TRANSPORTER"/>
    <property type="match status" value="1"/>
</dbReference>
<dbReference type="InterPro" id="IPR050833">
    <property type="entry name" value="Poly_Biosynth_Transport"/>
</dbReference>
<dbReference type="InterPro" id="IPR002797">
    <property type="entry name" value="Polysacc_synth"/>
</dbReference>
<evidence type="ECO:0000256" key="5">
    <source>
        <dbReference type="ARBA" id="ARBA00023136"/>
    </source>
</evidence>
<evidence type="ECO:0000256" key="4">
    <source>
        <dbReference type="ARBA" id="ARBA00022989"/>
    </source>
</evidence>
<sequence>MSTEKPKRQLSVNFAINVAGAIAPIVIALVTVPILVRHIGDARYGVMSIVWVLLGYLGFLDLGLSRASTNALSRLPFSAKQERSEIVATSFLLNMALASLGAILLYFAGNFLLLTVFTVPPELEAEIAAALPFIACLLPLALISGFSIGILESRERFLLANALQIGGMIVGQIVPVLCAIFISPDLSVIIPAAALSRAASVVVATLIALYTEQGFRFDRFRFAKVRSLMNYGGWITLSSIVLPVLNTLDQIVIGKTLGVSAVTYYSVPMNLVMRSQVFTSSLARTLFPRLSSLPRAEAIAISERAMMVSGILYAGLCAAGILLMRPFLDLWMGPPFTAIAGTVAIVLLMGSWPNALTFAPYTLLQGQGRPDMTAKIHVAQMVPYVLLLLVLTHQFGILGAAIAFLCRGYLDCSLLILFSQMPRRIFRALFPSAVLVVAAGVLQFFLAASTVALLAAACFSMLISIALLRFQERAIFDETLSVARGAWNRRGSRGGEGSVTTNPSTVGRTFPPAVAAPKTIENQGA</sequence>
<name>A0AA43ZH89_9HYPH</name>
<dbReference type="CDD" id="cd13128">
    <property type="entry name" value="MATE_Wzx_like"/>
    <property type="match status" value="1"/>
</dbReference>
<dbReference type="PANTHER" id="PTHR30250:SF26">
    <property type="entry name" value="PSMA PROTEIN"/>
    <property type="match status" value="1"/>
</dbReference>
<evidence type="ECO:0000256" key="3">
    <source>
        <dbReference type="ARBA" id="ARBA00022692"/>
    </source>
</evidence>
<dbReference type="RefSeq" id="WP_167130372.1">
    <property type="nucleotide sequence ID" value="NZ_JAANCM010000011.1"/>
</dbReference>
<gene>
    <name evidence="8" type="ORF">G8E10_19360</name>
</gene>
<keyword evidence="3 7" id="KW-0812">Transmembrane</keyword>
<feature type="transmembrane region" description="Helical" evidence="7">
    <location>
        <begin position="381"/>
        <end position="405"/>
    </location>
</feature>
<feature type="transmembrane region" description="Helical" evidence="7">
    <location>
        <begin position="451"/>
        <end position="470"/>
    </location>
</feature>
<evidence type="ECO:0000256" key="1">
    <source>
        <dbReference type="ARBA" id="ARBA00004651"/>
    </source>
</evidence>
<feature type="transmembrane region" description="Helical" evidence="7">
    <location>
        <begin position="86"/>
        <end position="107"/>
    </location>
</feature>
<feature type="compositionally biased region" description="Polar residues" evidence="6">
    <location>
        <begin position="498"/>
        <end position="507"/>
    </location>
</feature>
<comment type="caution">
    <text evidence="8">The sequence shown here is derived from an EMBL/GenBank/DDBJ whole genome shotgun (WGS) entry which is preliminary data.</text>
</comment>
<keyword evidence="5 7" id="KW-0472">Membrane</keyword>
<evidence type="ECO:0000313" key="9">
    <source>
        <dbReference type="Proteomes" id="UP001155840"/>
    </source>
</evidence>
<feature type="transmembrane region" description="Helical" evidence="7">
    <location>
        <begin position="188"/>
        <end position="210"/>
    </location>
</feature>
<dbReference type="Pfam" id="PF01943">
    <property type="entry name" value="Polysacc_synt"/>
    <property type="match status" value="1"/>
</dbReference>
<organism evidence="8 9">
    <name type="scientific">Ferranicluibacter rubi</name>
    <dbReference type="NCBI Taxonomy" id="2715133"/>
    <lineage>
        <taxon>Bacteria</taxon>
        <taxon>Pseudomonadati</taxon>
        <taxon>Pseudomonadota</taxon>
        <taxon>Alphaproteobacteria</taxon>
        <taxon>Hyphomicrobiales</taxon>
        <taxon>Rhizobiaceae</taxon>
        <taxon>Ferranicluibacter</taxon>
    </lineage>
</organism>
<keyword evidence="4 7" id="KW-1133">Transmembrane helix</keyword>
<dbReference type="Proteomes" id="UP001155840">
    <property type="component" value="Unassembled WGS sequence"/>
</dbReference>
<feature type="region of interest" description="Disordered" evidence="6">
    <location>
        <begin position="491"/>
        <end position="512"/>
    </location>
</feature>
<keyword evidence="9" id="KW-1185">Reference proteome</keyword>
<dbReference type="GO" id="GO:0005886">
    <property type="term" value="C:plasma membrane"/>
    <property type="evidence" value="ECO:0007669"/>
    <property type="project" value="UniProtKB-SubCell"/>
</dbReference>
<proteinExistence type="predicted"/>
<reference evidence="8" key="1">
    <citation type="submission" date="2020-03" db="EMBL/GenBank/DDBJ databases">
        <title>Ferranicluibacter endophyticum gen. nov., sp. nov., a new genus isolated from Rubus ulmifolius Schott. stem.</title>
        <authorList>
            <person name="Roca-Couso R."/>
            <person name="Flores-Felix J.D."/>
            <person name="Igual J.M."/>
            <person name="Rivas R."/>
        </authorList>
    </citation>
    <scope>NUCLEOTIDE SEQUENCE</scope>
    <source>
        <strain evidence="8">CRRU44</strain>
    </source>
</reference>
<feature type="transmembrane region" description="Helical" evidence="7">
    <location>
        <begin position="231"/>
        <end position="248"/>
    </location>
</feature>
<feature type="transmembrane region" description="Helical" evidence="7">
    <location>
        <begin position="12"/>
        <end position="36"/>
    </location>
</feature>
<evidence type="ECO:0000256" key="6">
    <source>
        <dbReference type="SAM" id="MobiDB-lite"/>
    </source>
</evidence>
<protein>
    <submittedName>
        <fullName evidence="8">Flippase</fullName>
    </submittedName>
</protein>
<feature type="transmembrane region" description="Helical" evidence="7">
    <location>
        <begin position="305"/>
        <end position="324"/>
    </location>
</feature>
<evidence type="ECO:0000256" key="7">
    <source>
        <dbReference type="SAM" id="Phobius"/>
    </source>
</evidence>
<feature type="transmembrane region" description="Helical" evidence="7">
    <location>
        <begin position="42"/>
        <end position="65"/>
    </location>
</feature>
<dbReference type="AlphaFoldDB" id="A0AA43ZH89"/>
<keyword evidence="2" id="KW-1003">Cell membrane</keyword>
<evidence type="ECO:0000313" key="8">
    <source>
        <dbReference type="EMBL" id="NHT77863.1"/>
    </source>
</evidence>
<feature type="transmembrane region" description="Helical" evidence="7">
    <location>
        <begin position="127"/>
        <end position="151"/>
    </location>
</feature>
<feature type="transmembrane region" description="Helical" evidence="7">
    <location>
        <begin position="336"/>
        <end position="361"/>
    </location>
</feature>
<evidence type="ECO:0000256" key="2">
    <source>
        <dbReference type="ARBA" id="ARBA00022475"/>
    </source>
</evidence>
<feature type="transmembrane region" description="Helical" evidence="7">
    <location>
        <begin position="425"/>
        <end position="445"/>
    </location>
</feature>
<dbReference type="EMBL" id="JAANCM010000011">
    <property type="protein sequence ID" value="NHT77863.1"/>
    <property type="molecule type" value="Genomic_DNA"/>
</dbReference>